<protein>
    <submittedName>
        <fullName evidence="1">Uncharacterized protein</fullName>
    </submittedName>
</protein>
<reference evidence="1" key="1">
    <citation type="journal article" date="2014" name="Front. Microbiol.">
        <title>High frequency of phylogenetically diverse reductive dehalogenase-homologous genes in deep subseafloor sedimentary metagenomes.</title>
        <authorList>
            <person name="Kawai M."/>
            <person name="Futagami T."/>
            <person name="Toyoda A."/>
            <person name="Takaki Y."/>
            <person name="Nishi S."/>
            <person name="Hori S."/>
            <person name="Arai W."/>
            <person name="Tsubouchi T."/>
            <person name="Morono Y."/>
            <person name="Uchiyama I."/>
            <person name="Ito T."/>
            <person name="Fujiyama A."/>
            <person name="Inagaki F."/>
            <person name="Takami H."/>
        </authorList>
    </citation>
    <scope>NUCLEOTIDE SEQUENCE</scope>
    <source>
        <strain evidence="1">Expedition CK06-06</strain>
    </source>
</reference>
<dbReference type="EMBL" id="BART01006523">
    <property type="protein sequence ID" value="GAG65099.1"/>
    <property type="molecule type" value="Genomic_DNA"/>
</dbReference>
<comment type="caution">
    <text evidence="1">The sequence shown here is derived from an EMBL/GenBank/DDBJ whole genome shotgun (WGS) entry which is preliminary data.</text>
</comment>
<evidence type="ECO:0000313" key="1">
    <source>
        <dbReference type="EMBL" id="GAG65099.1"/>
    </source>
</evidence>
<proteinExistence type="predicted"/>
<name>X0Z7P9_9ZZZZ</name>
<feature type="non-terminal residue" evidence="1">
    <location>
        <position position="30"/>
    </location>
</feature>
<accession>X0Z7P9</accession>
<dbReference type="AlphaFoldDB" id="X0Z7P9"/>
<gene>
    <name evidence="1" type="ORF">S01H4_14880</name>
</gene>
<organism evidence="1">
    <name type="scientific">marine sediment metagenome</name>
    <dbReference type="NCBI Taxonomy" id="412755"/>
    <lineage>
        <taxon>unclassified sequences</taxon>
        <taxon>metagenomes</taxon>
        <taxon>ecological metagenomes</taxon>
    </lineage>
</organism>
<sequence length="30" mass="3329">MEKKSHVPITYTIIGGGSNREEEILKDLVA</sequence>